<keyword evidence="1" id="KW-0694">RNA-binding</keyword>
<name>A0A8T0DHE9_9TREM</name>
<dbReference type="InterPro" id="IPR005554">
    <property type="entry name" value="NOL6/Upt22"/>
</dbReference>
<dbReference type="GO" id="GO:0003723">
    <property type="term" value="F:RNA binding"/>
    <property type="evidence" value="ECO:0007669"/>
    <property type="project" value="UniProtKB-KW"/>
</dbReference>
<evidence type="ECO:0000313" key="6">
    <source>
        <dbReference type="Proteomes" id="UP000699462"/>
    </source>
</evidence>
<dbReference type="Proteomes" id="UP000699462">
    <property type="component" value="Unassembled WGS sequence"/>
</dbReference>
<reference evidence="5 6" key="1">
    <citation type="submission" date="2019-07" db="EMBL/GenBank/DDBJ databases">
        <title>Annotation for the trematode Paragonimus westermani.</title>
        <authorList>
            <person name="Choi Y.-J."/>
        </authorList>
    </citation>
    <scope>NUCLEOTIDE SEQUENCE [LARGE SCALE GENOMIC DNA]</scope>
    <source>
        <strain evidence="5">180907_Pwestermani</strain>
    </source>
</reference>
<dbReference type="GO" id="GO:0034456">
    <property type="term" value="C:UTP-C complex"/>
    <property type="evidence" value="ECO:0007669"/>
    <property type="project" value="TreeGrafter"/>
</dbReference>
<evidence type="ECO:0000313" key="5">
    <source>
        <dbReference type="EMBL" id="KAF8566766.1"/>
    </source>
</evidence>
<dbReference type="EMBL" id="JTDF01004649">
    <property type="protein sequence ID" value="KAF8566766.1"/>
    <property type="molecule type" value="Genomic_DNA"/>
</dbReference>
<dbReference type="GO" id="GO:0006409">
    <property type="term" value="P:tRNA export from nucleus"/>
    <property type="evidence" value="ECO:0007669"/>
    <property type="project" value="TreeGrafter"/>
</dbReference>
<dbReference type="OrthoDB" id="10251401at2759"/>
<evidence type="ECO:0000256" key="1">
    <source>
        <dbReference type="RuleBase" id="RU364032"/>
    </source>
</evidence>
<comment type="caution">
    <text evidence="5">The sequence shown here is derived from an EMBL/GenBank/DDBJ whole genome shotgun (WGS) entry which is preliminary data.</text>
</comment>
<dbReference type="PANTHER" id="PTHR17972">
    <property type="entry name" value="NUCLEOLAR RNA-ASSOCIATED PROTEIN"/>
    <property type="match status" value="1"/>
</dbReference>
<dbReference type="Pfam" id="PF17404">
    <property type="entry name" value="Nrap_D3"/>
    <property type="match status" value="1"/>
</dbReference>
<dbReference type="AlphaFoldDB" id="A0A8T0DHE9"/>
<keyword evidence="1" id="KW-0539">Nucleus</keyword>
<sequence length="793" mass="88493">MDPVESFDHLLIFRTDYLLNSTAENDGEFLNLEDLTNVVLEDFSEALKGRIVLITKVVIPINGQTNLPGIGLKIKGQETYAALIKGPPSASEAGGLFRSFWGNKAELRRIDGELFECVVWSPTDNVLKQIIDYILQSRFRLIRGSFTKPAWMQITSDSLRALCSTNFVSSRTGLTFASSVRLIRSMDKLRVLLRGLNNKLPLNITGISAVSSAFRDTSVFPPVLTVPSTAKEISRQRRRSASTGKPMVVSAAVFPLYVVITLEQTGKWPDDMEAFYHMKRLLVIRIHELLSPMGIPSHVTRNNMLDIFLDGLVFRVSIAHACELSLLQTAGMPDKATHGNGFVGHFYTGSINCIREPPDAAPITQTSNSLDWTHLNHSLPKVSGLLASVSRSEHHVFPEACRLAKRWLSAHGYPVILCPLEAEFDGLRHMWDRASSPQQLGHRRIIPFNPLSDHWATLSSGGQMMEIAVELLVLHAAGFSYMPNHYKEPSSLDQASDFDMVRRNACGSPVAAFLRFLKLLATYDWAVRPLLVDLNDGFSDLEKRRLALNSMQKGREFLPAMVICTPIDLQGTDWTSLGPTRSGLKELRGLAAQCRALLRAMLVSGAPLKEVKSVFRPSHKNLDILLTLKPEITCMRAVEAIDFHFPRNLKYTNTFSFLPMDQESLLNDIPPPGARFWPIGYCSDPVGCIVHDLQTRLGQHCAVLWDRHGGNWIGIKWRPSVISDCSERPFALESLNGLMFHTQGSSSSAAKMFVNIQLTSVTDLLPDWAISFIRSFEVLHHNSEHSLEHPKAI</sequence>
<dbReference type="InterPro" id="IPR035369">
    <property type="entry name" value="Nrap_D4"/>
</dbReference>
<feature type="domain" description="Nrap protein" evidence="2">
    <location>
        <begin position="33"/>
        <end position="139"/>
    </location>
</feature>
<evidence type="ECO:0000259" key="4">
    <source>
        <dbReference type="Pfam" id="PF17406"/>
    </source>
</evidence>
<proteinExistence type="inferred from homology"/>
<feature type="domain" description="Nrap protein" evidence="4">
    <location>
        <begin position="464"/>
        <end position="617"/>
    </location>
</feature>
<organism evidence="5 6">
    <name type="scientific">Paragonimus westermani</name>
    <dbReference type="NCBI Taxonomy" id="34504"/>
    <lineage>
        <taxon>Eukaryota</taxon>
        <taxon>Metazoa</taxon>
        <taxon>Spiralia</taxon>
        <taxon>Lophotrochozoa</taxon>
        <taxon>Platyhelminthes</taxon>
        <taxon>Trematoda</taxon>
        <taxon>Digenea</taxon>
        <taxon>Plagiorchiida</taxon>
        <taxon>Troglotremata</taxon>
        <taxon>Troglotrematidae</taxon>
        <taxon>Paragonimus</taxon>
    </lineage>
</organism>
<dbReference type="PANTHER" id="PTHR17972:SF0">
    <property type="entry name" value="NUCLEOLAR PROTEIN 6"/>
    <property type="match status" value="1"/>
</dbReference>
<dbReference type="GO" id="GO:0032040">
    <property type="term" value="C:small-subunit processome"/>
    <property type="evidence" value="ECO:0007669"/>
    <property type="project" value="TreeGrafter"/>
</dbReference>
<dbReference type="InterPro" id="IPR035370">
    <property type="entry name" value="Nrap_D5"/>
</dbReference>
<comment type="similarity">
    <text evidence="1">Belongs to the NRAP family.</text>
</comment>
<protein>
    <recommendedName>
        <fullName evidence="1">Nucleolar protein 6</fullName>
    </recommendedName>
</protein>
<accession>A0A8T0DHE9</accession>
<keyword evidence="6" id="KW-1185">Reference proteome</keyword>
<dbReference type="Pfam" id="PF17406">
    <property type="entry name" value="Nrap_D5"/>
    <property type="match status" value="1"/>
</dbReference>
<evidence type="ECO:0000259" key="2">
    <source>
        <dbReference type="Pfam" id="PF17404"/>
    </source>
</evidence>
<gene>
    <name evidence="5" type="ORF">P879_08511</name>
</gene>
<dbReference type="InterPro" id="IPR035368">
    <property type="entry name" value="Nrap_D3"/>
</dbReference>
<dbReference type="Pfam" id="PF17405">
    <property type="entry name" value="Nrap_D4"/>
    <property type="match status" value="1"/>
</dbReference>
<comment type="subcellular location">
    <subcellularLocation>
        <location evidence="1">Nucleus</location>
        <location evidence="1">Nucleolus</location>
    </subcellularLocation>
</comment>
<dbReference type="GO" id="GO:0006364">
    <property type="term" value="P:rRNA processing"/>
    <property type="evidence" value="ECO:0007669"/>
    <property type="project" value="TreeGrafter"/>
</dbReference>
<feature type="domain" description="Nrap protein" evidence="3">
    <location>
        <begin position="172"/>
        <end position="332"/>
    </location>
</feature>
<dbReference type="GO" id="GO:0032545">
    <property type="term" value="C:CURI complex"/>
    <property type="evidence" value="ECO:0007669"/>
    <property type="project" value="TreeGrafter"/>
</dbReference>
<evidence type="ECO:0000259" key="3">
    <source>
        <dbReference type="Pfam" id="PF17405"/>
    </source>
</evidence>